<reference evidence="2 3" key="1">
    <citation type="submission" date="2018-01" db="EMBL/GenBank/DDBJ databases">
        <title>Genome Sequencing and Assembly of Anaerobacter polyendosporus strain CT4.</title>
        <authorList>
            <person name="Tachaapaikoon C."/>
            <person name="Sutheeworapong S."/>
            <person name="Jenjaroenpun P."/>
            <person name="Wongsurawat T."/>
            <person name="Nookeaw I."/>
            <person name="Cheawchanlertfa P."/>
            <person name="Kosugi A."/>
            <person name="Cheevadhanarak S."/>
            <person name="Ratanakhanokchai K."/>
        </authorList>
    </citation>
    <scope>NUCLEOTIDE SEQUENCE [LARGE SCALE GENOMIC DNA]</scope>
    <source>
        <strain evidence="2 3">CT4</strain>
    </source>
</reference>
<dbReference type="EMBL" id="CP025746">
    <property type="protein sequence ID" value="QAA35160.1"/>
    <property type="molecule type" value="Genomic_DNA"/>
</dbReference>
<keyword evidence="1" id="KW-0812">Transmembrane</keyword>
<name>A0A3R5QYD3_9CLOT</name>
<feature type="transmembrane region" description="Helical" evidence="1">
    <location>
        <begin position="12"/>
        <end position="29"/>
    </location>
</feature>
<dbReference type="AlphaFoldDB" id="A0A3R5QYD3"/>
<feature type="transmembrane region" description="Helical" evidence="1">
    <location>
        <begin position="58"/>
        <end position="81"/>
    </location>
</feature>
<dbReference type="Proteomes" id="UP000286268">
    <property type="component" value="Chromosome"/>
</dbReference>
<gene>
    <name evidence="2" type="ORF">C1I91_27890</name>
</gene>
<sequence>MLKYYLLRILKYAIIIFALFIIIIIIFGFDYNAKGFTQASLGQGWYMVFQYEKRRESFAINFGVLSIVIPIFAAIISDLMVRIFSRRMSRFKDVKAN</sequence>
<evidence type="ECO:0000256" key="1">
    <source>
        <dbReference type="SAM" id="Phobius"/>
    </source>
</evidence>
<protein>
    <submittedName>
        <fullName evidence="2">Uncharacterized protein</fullName>
    </submittedName>
</protein>
<organism evidence="2 3">
    <name type="scientific">Clostridium manihotivorum</name>
    <dbReference type="NCBI Taxonomy" id="2320868"/>
    <lineage>
        <taxon>Bacteria</taxon>
        <taxon>Bacillati</taxon>
        <taxon>Bacillota</taxon>
        <taxon>Clostridia</taxon>
        <taxon>Eubacteriales</taxon>
        <taxon>Clostridiaceae</taxon>
        <taxon>Clostridium</taxon>
    </lineage>
</organism>
<keyword evidence="1" id="KW-0472">Membrane</keyword>
<keyword evidence="3" id="KW-1185">Reference proteome</keyword>
<evidence type="ECO:0000313" key="2">
    <source>
        <dbReference type="EMBL" id="QAA35160.1"/>
    </source>
</evidence>
<proteinExistence type="predicted"/>
<evidence type="ECO:0000313" key="3">
    <source>
        <dbReference type="Proteomes" id="UP000286268"/>
    </source>
</evidence>
<dbReference type="RefSeq" id="WP_128215851.1">
    <property type="nucleotide sequence ID" value="NZ_CP025746.1"/>
</dbReference>
<dbReference type="KEGG" id="cmah:C1I91_27890"/>
<keyword evidence="1" id="KW-1133">Transmembrane helix</keyword>
<accession>A0A3R5QYD3</accession>